<organism evidence="4 5">
    <name type="scientific">Massariosphaeria phaeospora</name>
    <dbReference type="NCBI Taxonomy" id="100035"/>
    <lineage>
        <taxon>Eukaryota</taxon>
        <taxon>Fungi</taxon>
        <taxon>Dikarya</taxon>
        <taxon>Ascomycota</taxon>
        <taxon>Pezizomycotina</taxon>
        <taxon>Dothideomycetes</taxon>
        <taxon>Pleosporomycetidae</taxon>
        <taxon>Pleosporales</taxon>
        <taxon>Pleosporales incertae sedis</taxon>
        <taxon>Massariosphaeria</taxon>
    </lineage>
</organism>
<comment type="caution">
    <text evidence="4">The sequence shown here is derived from an EMBL/GenBank/DDBJ whole genome shotgun (WGS) entry which is preliminary data.</text>
</comment>
<keyword evidence="2" id="KW-1133">Transmembrane helix</keyword>
<feature type="chain" id="PRO_5028913949" description="Aspartic peptidase domain-containing protein" evidence="3">
    <location>
        <begin position="24"/>
        <end position="528"/>
    </location>
</feature>
<feature type="transmembrane region" description="Helical" evidence="2">
    <location>
        <begin position="461"/>
        <end position="484"/>
    </location>
</feature>
<dbReference type="EMBL" id="JAADJZ010000018">
    <property type="protein sequence ID" value="KAF2868676.1"/>
    <property type="molecule type" value="Genomic_DNA"/>
</dbReference>
<evidence type="ECO:0000256" key="1">
    <source>
        <dbReference type="SAM" id="MobiDB-lite"/>
    </source>
</evidence>
<dbReference type="Gene3D" id="2.40.70.10">
    <property type="entry name" value="Acid Proteases"/>
    <property type="match status" value="1"/>
</dbReference>
<evidence type="ECO:0000313" key="4">
    <source>
        <dbReference type="EMBL" id="KAF2868676.1"/>
    </source>
</evidence>
<evidence type="ECO:0000313" key="5">
    <source>
        <dbReference type="Proteomes" id="UP000481861"/>
    </source>
</evidence>
<dbReference type="AlphaFoldDB" id="A0A7C8M4V3"/>
<feature type="region of interest" description="Disordered" evidence="1">
    <location>
        <begin position="80"/>
        <end position="113"/>
    </location>
</feature>
<evidence type="ECO:0000256" key="2">
    <source>
        <dbReference type="SAM" id="Phobius"/>
    </source>
</evidence>
<proteinExistence type="predicted"/>
<feature type="compositionally biased region" description="Basic and acidic residues" evidence="1">
    <location>
        <begin position="103"/>
        <end position="113"/>
    </location>
</feature>
<dbReference type="OrthoDB" id="5361565at2759"/>
<evidence type="ECO:0008006" key="6">
    <source>
        <dbReference type="Google" id="ProtNLM"/>
    </source>
</evidence>
<keyword evidence="5" id="KW-1185">Reference proteome</keyword>
<feature type="compositionally biased region" description="Polar residues" evidence="1">
    <location>
        <begin position="88"/>
        <end position="97"/>
    </location>
</feature>
<dbReference type="InterPro" id="IPR021109">
    <property type="entry name" value="Peptidase_aspartic_dom_sf"/>
</dbReference>
<sequence>MRYLYLPLSTLPLTLVFAHAASAAKCAAPALAIPYRATAILPGVLTHGLSVQFGSPPQHIALTPSLQLDSTFVPRLTASCVRKPPPETNATQTQTQSARRKRDGLPGRFQEDRGKGANWTGLDWRVKCAEVYGGGFNPALSTTFRDVNGVTEEQGAEPWLRDIGFNDWGFATEEFAFTEYLDVYTRTTGAVPEPGKRNLTTRFVVPDEGAVFGGLGSSALGLTPQSTLVQALYEAEIVASTSWSLTGSALCLGCVDDGAHVGAFQTFKPADRSKDAKLPCLIQARVVALNWHSSKESEGATLIEKPFMACIDPGVELLVLPEDARKAFQGMVDREVKAEYDDYVVFKGPPKEDVGIFTFKLDGGLEVNATMPGAGKTGAEEKGEWRVPIGNGRWGAYGSEVWTLGKPFTDHVVLRWDSEAKEYGIADLNEGPDRKEDIKPLGCDKFPIVEKSITTTPGTGIIIGSVIGGFLGGFLFASAAWWFYKRGANDGIDDVWGVESTINSERKAFSSLTVFIERTHNGATAGGG</sequence>
<dbReference type="SUPFAM" id="SSF50630">
    <property type="entry name" value="Acid proteases"/>
    <property type="match status" value="1"/>
</dbReference>
<accession>A0A7C8M4V3</accession>
<dbReference type="Proteomes" id="UP000481861">
    <property type="component" value="Unassembled WGS sequence"/>
</dbReference>
<feature type="signal peptide" evidence="3">
    <location>
        <begin position="1"/>
        <end position="23"/>
    </location>
</feature>
<gene>
    <name evidence="4" type="ORF">BDV95DRAFT_609588</name>
</gene>
<keyword evidence="3" id="KW-0732">Signal</keyword>
<name>A0A7C8M4V3_9PLEO</name>
<evidence type="ECO:0000256" key="3">
    <source>
        <dbReference type="SAM" id="SignalP"/>
    </source>
</evidence>
<keyword evidence="2" id="KW-0472">Membrane</keyword>
<protein>
    <recommendedName>
        <fullName evidence="6">Aspartic peptidase domain-containing protein</fullName>
    </recommendedName>
</protein>
<reference evidence="4 5" key="1">
    <citation type="submission" date="2020-01" db="EMBL/GenBank/DDBJ databases">
        <authorList>
            <consortium name="DOE Joint Genome Institute"/>
            <person name="Haridas S."/>
            <person name="Albert R."/>
            <person name="Binder M."/>
            <person name="Bloem J."/>
            <person name="Labutti K."/>
            <person name="Salamov A."/>
            <person name="Andreopoulos B."/>
            <person name="Baker S.E."/>
            <person name="Barry K."/>
            <person name="Bills G."/>
            <person name="Bluhm B.H."/>
            <person name="Cannon C."/>
            <person name="Castanera R."/>
            <person name="Culley D.E."/>
            <person name="Daum C."/>
            <person name="Ezra D."/>
            <person name="Gonzalez J.B."/>
            <person name="Henrissat B."/>
            <person name="Kuo A."/>
            <person name="Liang C."/>
            <person name="Lipzen A."/>
            <person name="Lutzoni F."/>
            <person name="Magnuson J."/>
            <person name="Mondo S."/>
            <person name="Nolan M."/>
            <person name="Ohm R."/>
            <person name="Pangilinan J."/>
            <person name="Park H.-J.H."/>
            <person name="Ramirez L."/>
            <person name="Alfaro M."/>
            <person name="Sun H."/>
            <person name="Tritt A."/>
            <person name="Yoshinaga Y."/>
            <person name="Zwiers L.-H.L."/>
            <person name="Turgeon B.G."/>
            <person name="Goodwin S.B."/>
            <person name="Spatafora J.W."/>
            <person name="Crous P.W."/>
            <person name="Grigoriev I.V."/>
        </authorList>
    </citation>
    <scope>NUCLEOTIDE SEQUENCE [LARGE SCALE GENOMIC DNA]</scope>
    <source>
        <strain evidence="4 5">CBS 611.86</strain>
    </source>
</reference>
<keyword evidence="2" id="KW-0812">Transmembrane</keyword>